<dbReference type="InterPro" id="IPR002942">
    <property type="entry name" value="S4_RNA-bd"/>
</dbReference>
<dbReference type="PROSITE" id="PS50889">
    <property type="entry name" value="S4"/>
    <property type="match status" value="1"/>
</dbReference>
<gene>
    <name evidence="3" type="ORF">GGR38_001399</name>
</gene>
<name>A0A7W6CN02_9SPHN</name>
<dbReference type="SMART" id="SM00363">
    <property type="entry name" value="S4"/>
    <property type="match status" value="1"/>
</dbReference>
<evidence type="ECO:0000313" key="3">
    <source>
        <dbReference type="EMBL" id="MBB3954472.1"/>
    </source>
</evidence>
<proteinExistence type="predicted"/>
<dbReference type="InterPro" id="IPR036986">
    <property type="entry name" value="S4_RNA-bd_sf"/>
</dbReference>
<keyword evidence="1" id="KW-0694">RNA-binding</keyword>
<dbReference type="CDD" id="cd00165">
    <property type="entry name" value="S4"/>
    <property type="match status" value="1"/>
</dbReference>
<dbReference type="Proteomes" id="UP000548867">
    <property type="component" value="Unassembled WGS sequence"/>
</dbReference>
<keyword evidence="3" id="KW-0346">Stress response</keyword>
<dbReference type="Pfam" id="PF01479">
    <property type="entry name" value="S4"/>
    <property type="match status" value="1"/>
</dbReference>
<accession>A0A7W6CN02</accession>
<organism evidence="3 4">
    <name type="scientific">Novosphingobium sediminicola</name>
    <dbReference type="NCBI Taxonomy" id="563162"/>
    <lineage>
        <taxon>Bacteria</taxon>
        <taxon>Pseudomonadati</taxon>
        <taxon>Pseudomonadota</taxon>
        <taxon>Alphaproteobacteria</taxon>
        <taxon>Sphingomonadales</taxon>
        <taxon>Sphingomonadaceae</taxon>
        <taxon>Novosphingobium</taxon>
    </lineage>
</organism>
<sequence length="104" mass="11568">MRIDKLLWFLRLAKTRGLAQEWVEAGHIRRNGQRIERCSASVEMGDVLVLPVPSGVRIIRLITMPNRRGPANEAQSCYEVLDETRPSPLAAGKVCSSSKGDLQP</sequence>
<dbReference type="RefSeq" id="WP_183623975.1">
    <property type="nucleotide sequence ID" value="NZ_JACIDX010000004.1"/>
</dbReference>
<protein>
    <submittedName>
        <fullName evidence="3">Ribosome-associated heat shock protein Hsp15</fullName>
    </submittedName>
</protein>
<dbReference type="Gene3D" id="3.10.290.10">
    <property type="entry name" value="RNA-binding S4 domain"/>
    <property type="match status" value="1"/>
</dbReference>
<comment type="caution">
    <text evidence="3">The sequence shown here is derived from an EMBL/GenBank/DDBJ whole genome shotgun (WGS) entry which is preliminary data.</text>
</comment>
<keyword evidence="4" id="KW-1185">Reference proteome</keyword>
<dbReference type="EMBL" id="JACIDX010000004">
    <property type="protein sequence ID" value="MBB3954472.1"/>
    <property type="molecule type" value="Genomic_DNA"/>
</dbReference>
<evidence type="ECO:0000259" key="2">
    <source>
        <dbReference type="SMART" id="SM00363"/>
    </source>
</evidence>
<reference evidence="3 4" key="1">
    <citation type="submission" date="2020-08" db="EMBL/GenBank/DDBJ databases">
        <title>Genomic Encyclopedia of Type Strains, Phase IV (KMG-IV): sequencing the most valuable type-strain genomes for metagenomic binning, comparative biology and taxonomic classification.</title>
        <authorList>
            <person name="Goeker M."/>
        </authorList>
    </citation>
    <scope>NUCLEOTIDE SEQUENCE [LARGE SCALE GENOMIC DNA]</scope>
    <source>
        <strain evidence="3 4">DSM 27057</strain>
    </source>
</reference>
<feature type="domain" description="RNA-binding S4" evidence="2">
    <location>
        <begin position="1"/>
        <end position="63"/>
    </location>
</feature>
<dbReference type="AlphaFoldDB" id="A0A7W6CN02"/>
<dbReference type="GO" id="GO:0003723">
    <property type="term" value="F:RNA binding"/>
    <property type="evidence" value="ECO:0007669"/>
    <property type="project" value="UniProtKB-KW"/>
</dbReference>
<evidence type="ECO:0000313" key="4">
    <source>
        <dbReference type="Proteomes" id="UP000548867"/>
    </source>
</evidence>
<dbReference type="SUPFAM" id="SSF55174">
    <property type="entry name" value="Alpha-L RNA-binding motif"/>
    <property type="match status" value="1"/>
</dbReference>
<evidence type="ECO:0000256" key="1">
    <source>
        <dbReference type="PROSITE-ProRule" id="PRU00182"/>
    </source>
</evidence>